<dbReference type="STRING" id="76595.SAMN05660313_02615"/>
<keyword evidence="2" id="KW-1185">Reference proteome</keyword>
<dbReference type="Proteomes" id="UP000183257">
    <property type="component" value="Unassembled WGS sequence"/>
</dbReference>
<evidence type="ECO:0000313" key="2">
    <source>
        <dbReference type="Proteomes" id="UP000183257"/>
    </source>
</evidence>
<reference evidence="2" key="1">
    <citation type="submission" date="2016-11" db="EMBL/GenBank/DDBJ databases">
        <authorList>
            <person name="Varghese N."/>
            <person name="Submissions S."/>
        </authorList>
    </citation>
    <scope>NUCLEOTIDE SEQUENCE [LARGE SCALE GENOMIC DNA]</scope>
    <source>
        <strain evidence="2">DSM 24786</strain>
    </source>
</reference>
<organism evidence="1 2">
    <name type="scientific">Cellulophaga fucicola</name>
    <dbReference type="NCBI Taxonomy" id="76595"/>
    <lineage>
        <taxon>Bacteria</taxon>
        <taxon>Pseudomonadati</taxon>
        <taxon>Bacteroidota</taxon>
        <taxon>Flavobacteriia</taxon>
        <taxon>Flavobacteriales</taxon>
        <taxon>Flavobacteriaceae</taxon>
        <taxon>Cellulophaga</taxon>
    </lineage>
</organism>
<dbReference type="AlphaFoldDB" id="A0A1K1QCX6"/>
<dbReference type="EMBL" id="FPIY01000003">
    <property type="protein sequence ID" value="SFW57776.1"/>
    <property type="molecule type" value="Genomic_DNA"/>
</dbReference>
<name>A0A1K1QCX6_9FLAO</name>
<proteinExistence type="predicted"/>
<accession>A0A1K1QCX6</accession>
<gene>
    <name evidence="1" type="ORF">SAMN05660313_02615</name>
</gene>
<sequence length="128" mass="14964">MGLKNYIIIVFCFLFLSCNSDKNSIVGNWNIISLQSERGNELKEGDYIYTYKFRKDGTYKNHFQDDIIEGNWILDSKNKTIVLDEGFKVIKGTYKLNFNILTLEVKKYIGERENSTFGTIIIELEKLE</sequence>
<dbReference type="RefSeq" id="WP_072304236.1">
    <property type="nucleotide sequence ID" value="NZ_FPIY01000003.1"/>
</dbReference>
<dbReference type="OrthoDB" id="1450130at2"/>
<protein>
    <recommendedName>
        <fullName evidence="3">Lipocalin-like domain-containing protein</fullName>
    </recommendedName>
</protein>
<evidence type="ECO:0000313" key="1">
    <source>
        <dbReference type="EMBL" id="SFW57776.1"/>
    </source>
</evidence>
<dbReference type="PROSITE" id="PS51257">
    <property type="entry name" value="PROKAR_LIPOPROTEIN"/>
    <property type="match status" value="1"/>
</dbReference>
<evidence type="ECO:0008006" key="3">
    <source>
        <dbReference type="Google" id="ProtNLM"/>
    </source>
</evidence>